<keyword evidence="1" id="KW-0812">Transmembrane</keyword>
<feature type="transmembrane region" description="Helical" evidence="1">
    <location>
        <begin position="20"/>
        <end position="40"/>
    </location>
</feature>
<keyword evidence="1" id="KW-1133">Transmembrane helix</keyword>
<sequence length="106" mass="11569">MNGPFWEVWVEDGWTTLDNLGSVVVLFVGVSLVGSSPSYFAGERRKCLKLVEGVSSIGVSLPLYWDVSKPEFILQGMAVVLRRHLPLFTHNQGESFPAGVALSSSD</sequence>
<protein>
    <submittedName>
        <fullName evidence="2">Uncharacterized protein</fullName>
    </submittedName>
</protein>
<evidence type="ECO:0000256" key="1">
    <source>
        <dbReference type="SAM" id="Phobius"/>
    </source>
</evidence>
<comment type="caution">
    <text evidence="2">The sequence shown here is derived from an EMBL/GenBank/DDBJ whole genome shotgun (WGS) entry which is preliminary data.</text>
</comment>
<keyword evidence="3" id="KW-1185">Reference proteome</keyword>
<gene>
    <name evidence="2" type="ORF">CEURO_LOCUS7207</name>
</gene>
<evidence type="ECO:0000313" key="3">
    <source>
        <dbReference type="Proteomes" id="UP001152484"/>
    </source>
</evidence>
<keyword evidence="1" id="KW-0472">Membrane</keyword>
<name>A0A9P0YYC6_CUSEU</name>
<accession>A0A9P0YYC6</accession>
<reference evidence="2" key="1">
    <citation type="submission" date="2022-07" db="EMBL/GenBank/DDBJ databases">
        <authorList>
            <person name="Macas J."/>
            <person name="Novak P."/>
            <person name="Neumann P."/>
        </authorList>
    </citation>
    <scope>NUCLEOTIDE SEQUENCE</scope>
</reference>
<dbReference type="EMBL" id="CAMAPE010000011">
    <property type="protein sequence ID" value="CAH9079727.1"/>
    <property type="molecule type" value="Genomic_DNA"/>
</dbReference>
<dbReference type="Proteomes" id="UP001152484">
    <property type="component" value="Unassembled WGS sequence"/>
</dbReference>
<organism evidence="2 3">
    <name type="scientific">Cuscuta europaea</name>
    <name type="common">European dodder</name>
    <dbReference type="NCBI Taxonomy" id="41803"/>
    <lineage>
        <taxon>Eukaryota</taxon>
        <taxon>Viridiplantae</taxon>
        <taxon>Streptophyta</taxon>
        <taxon>Embryophyta</taxon>
        <taxon>Tracheophyta</taxon>
        <taxon>Spermatophyta</taxon>
        <taxon>Magnoliopsida</taxon>
        <taxon>eudicotyledons</taxon>
        <taxon>Gunneridae</taxon>
        <taxon>Pentapetalae</taxon>
        <taxon>asterids</taxon>
        <taxon>lamiids</taxon>
        <taxon>Solanales</taxon>
        <taxon>Convolvulaceae</taxon>
        <taxon>Cuscuteae</taxon>
        <taxon>Cuscuta</taxon>
        <taxon>Cuscuta subgen. Cuscuta</taxon>
    </lineage>
</organism>
<dbReference type="AlphaFoldDB" id="A0A9P0YYC6"/>
<proteinExistence type="predicted"/>
<evidence type="ECO:0000313" key="2">
    <source>
        <dbReference type="EMBL" id="CAH9079727.1"/>
    </source>
</evidence>